<feature type="domain" description="VASt" evidence="9">
    <location>
        <begin position="858"/>
        <end position="1034"/>
    </location>
</feature>
<dbReference type="Gene3D" id="1.20.1270.60">
    <property type="entry name" value="Arfaptin homology (AH) domain/BAR domain"/>
    <property type="match status" value="1"/>
</dbReference>
<evidence type="ECO:0000313" key="10">
    <source>
        <dbReference type="EMBL" id="GAA5808877.1"/>
    </source>
</evidence>
<dbReference type="Pfam" id="PF16746">
    <property type="entry name" value="BAR_3"/>
    <property type="match status" value="1"/>
</dbReference>
<dbReference type="Pfam" id="PF00169">
    <property type="entry name" value="PH"/>
    <property type="match status" value="1"/>
</dbReference>
<feature type="coiled-coil region" evidence="5">
    <location>
        <begin position="124"/>
        <end position="151"/>
    </location>
</feature>
<protein>
    <submittedName>
        <fullName evidence="10">Uncharacterized protein</fullName>
    </submittedName>
</protein>
<dbReference type="InterPro" id="IPR001849">
    <property type="entry name" value="PH_domain"/>
</dbReference>
<evidence type="ECO:0000256" key="3">
    <source>
        <dbReference type="ARBA" id="ARBA00022989"/>
    </source>
</evidence>
<dbReference type="EMBL" id="BAABUK010000004">
    <property type="protein sequence ID" value="GAA5808877.1"/>
    <property type="molecule type" value="Genomic_DNA"/>
</dbReference>
<keyword evidence="4 7" id="KW-0472">Membrane</keyword>
<evidence type="ECO:0000256" key="1">
    <source>
        <dbReference type="ARBA" id="ARBA00004370"/>
    </source>
</evidence>
<name>A0ABP9YPU8_9FUNG</name>
<feature type="compositionally biased region" description="Low complexity" evidence="6">
    <location>
        <begin position="394"/>
        <end position="409"/>
    </location>
</feature>
<evidence type="ECO:0000256" key="6">
    <source>
        <dbReference type="SAM" id="MobiDB-lite"/>
    </source>
</evidence>
<dbReference type="PANTHER" id="PTHR23319">
    <property type="entry name" value="GRAM DOMAIN CONTAINING 1B, ISOFORM E"/>
    <property type="match status" value="1"/>
</dbReference>
<gene>
    <name evidence="10" type="ORF">MFLAVUS_002276</name>
</gene>
<dbReference type="Gene3D" id="2.30.29.30">
    <property type="entry name" value="Pleckstrin-homology domain (PH domain)/Phosphotyrosine-binding domain (PTB)"/>
    <property type="match status" value="1"/>
</dbReference>
<keyword evidence="5" id="KW-0175">Coiled coil</keyword>
<dbReference type="InterPro" id="IPR027267">
    <property type="entry name" value="AH/BAR_dom_sf"/>
</dbReference>
<feature type="region of interest" description="Disordered" evidence="6">
    <location>
        <begin position="801"/>
        <end position="842"/>
    </location>
</feature>
<dbReference type="PROSITE" id="PS51778">
    <property type="entry name" value="VAST"/>
    <property type="match status" value="1"/>
</dbReference>
<feature type="transmembrane region" description="Helical" evidence="7">
    <location>
        <begin position="1154"/>
        <end position="1178"/>
    </location>
</feature>
<comment type="subcellular location">
    <subcellularLocation>
        <location evidence="1">Membrane</location>
    </subcellularLocation>
</comment>
<sequence length="1351" mass="152848">MEEPAFQPIVTLFDAVTDSPVYRSSVYRYDEQLELLEQWLDSLSRHLKLYTEKLNKLNLETVSLCQKAIPQGIDETLIDPNFTGAVMNSFTDALQTSLSFKSKLVSNLEECLISPIQQFVKTHLKEFKAFRKQHEKALEQYESQLIKYSAIHKTREPSSIREEAFRLHETRKEYVKMSGQHVLRILNFRSLLEHCLVERFSAATLAQRDFYNDIQLWANLDAALAYWKQWLEDDKFTCSYQLHQQQIARKRLEEEYIKLTAPDHEIEKYVPTIASEQSDVALANSKWGYLFVRVSRHSWVRKWFFIHSGYFGSCQLDSNKRSIIIDTRHKLSASDLTIFADTDRRFCFQIDFEQSSYILQADTEQTMQDWIATFAKHKNDMGIVRSPSLRVKSKSSPTTALSSSASSSPKIIRGDSSSSFSNISSISVNQQNTLAIAEGSLTLSKNYSDQGSSIVMVSTTPDAEASLGNSASLTPLLVWEAARITSISAKKLPSSSWGIPWALVPTMVNLTQDTRIAQESTPPDLPQVIWPAKPVLVDIPKITIAGYTDKMNAQNRELRRLFSGVQSQEVVLDVFGGCLRKKPTRETPTTQEIASAKSSLNWPGADAYENQLVNQLSNAVLDSPSAFGYAYTGRGFITQDTLWFYSCILMSCINTVAIRLKDINEIKVVRDTSLSSLSTEAARSMNFDLVIAIYLSHNEKNEIQEPIIIGTMMDDIDMVAEKLRFAVKNAKNDEPMQIRNIYNKLASFSSSLSSHKSVVLDVPLTFNSAIKSVPSQSTNLFKKRPHAATVGQEYKVNASSILKSNRQRGDSEPIRVTSTEKKKKAVVEPPKPVEDPDMPPSHIHVPKGPVECNCDDHLEKEGEQVTLPISAKRCYELLFSNEKTAPPSTGGVWEGKTNAIEGHDLTVTKWGMSDGKMQRILKYWMPVSNPIVRMKEAEVVETQVLINKEEYIRYTVQISTKTAALPYADAFIPCVRYCVTWVSKSECQLTVYLGVKWVKSVLVRAIVTRAALKGMADSIGLFIPIIKSAADNIKDHSKEPKLLIQPGSSSIAGSSLHGGMDSVVEDDEAESVHFADHDQVIETNQALSPPANITPAGSYISKIENVNNHRPVKPEARVVATLADTQKRPKQHSRSVSTSTVKETKLSSYIVDLVSLHLIPIATVVLFVFTMYMTIVWYRSSSRMMEETKGRLQHNTSVPEVNCRFETRPVKKSKSRSVYIRDLDEGFFKNNILPPYAKSESYQLFLNTKNQSNNQDNEIYNSHWYSVDHYRLAIDLDISRERIAMLRHDMLIIFQVLNKIDSQLVESEYTNWLLDTRLKCKYYPSLPEQDSRSEKSVMLCNDIKTQLDRLF</sequence>
<dbReference type="PROSITE" id="PS50003">
    <property type="entry name" value="PH_DOMAIN"/>
    <property type="match status" value="1"/>
</dbReference>
<evidence type="ECO:0000259" key="8">
    <source>
        <dbReference type="PROSITE" id="PS50003"/>
    </source>
</evidence>
<dbReference type="InterPro" id="IPR051482">
    <property type="entry name" value="Cholesterol_transport"/>
</dbReference>
<dbReference type="PANTHER" id="PTHR23319:SF4">
    <property type="entry name" value="GRAM DOMAIN CONTAINING 1B, ISOFORM E"/>
    <property type="match status" value="1"/>
</dbReference>
<feature type="domain" description="PH" evidence="8">
    <location>
        <begin position="283"/>
        <end position="379"/>
    </location>
</feature>
<evidence type="ECO:0000313" key="11">
    <source>
        <dbReference type="Proteomes" id="UP001473302"/>
    </source>
</evidence>
<evidence type="ECO:0000256" key="7">
    <source>
        <dbReference type="SAM" id="Phobius"/>
    </source>
</evidence>
<dbReference type="InterPro" id="IPR031968">
    <property type="entry name" value="VASt"/>
</dbReference>
<reference evidence="10 11" key="1">
    <citation type="submission" date="2024-04" db="EMBL/GenBank/DDBJ databases">
        <title>genome sequences of Mucor flavus KT1a and Helicostylum pulchrum KT1b strains isolated from the surface of a dry-aged beef.</title>
        <authorList>
            <person name="Toyotome T."/>
            <person name="Hosono M."/>
            <person name="Torimaru M."/>
            <person name="Fukuda K."/>
            <person name="Mikami N."/>
        </authorList>
    </citation>
    <scope>NUCLEOTIDE SEQUENCE [LARGE SCALE GENOMIC DNA]</scope>
    <source>
        <strain evidence="10 11">KT1a</strain>
    </source>
</reference>
<evidence type="ECO:0000256" key="5">
    <source>
        <dbReference type="SAM" id="Coils"/>
    </source>
</evidence>
<keyword evidence="2 7" id="KW-0812">Transmembrane</keyword>
<accession>A0ABP9YPU8</accession>
<dbReference type="SUPFAM" id="SSF50729">
    <property type="entry name" value="PH domain-like"/>
    <property type="match status" value="1"/>
</dbReference>
<dbReference type="InterPro" id="IPR004148">
    <property type="entry name" value="BAR_dom"/>
</dbReference>
<comment type="caution">
    <text evidence="10">The sequence shown here is derived from an EMBL/GenBank/DDBJ whole genome shotgun (WGS) entry which is preliminary data.</text>
</comment>
<feature type="region of interest" description="Disordered" evidence="6">
    <location>
        <begin position="387"/>
        <end position="413"/>
    </location>
</feature>
<evidence type="ECO:0000256" key="2">
    <source>
        <dbReference type="ARBA" id="ARBA00022692"/>
    </source>
</evidence>
<organism evidence="10 11">
    <name type="scientific">Mucor flavus</name>
    <dbReference type="NCBI Taxonomy" id="439312"/>
    <lineage>
        <taxon>Eukaryota</taxon>
        <taxon>Fungi</taxon>
        <taxon>Fungi incertae sedis</taxon>
        <taxon>Mucoromycota</taxon>
        <taxon>Mucoromycotina</taxon>
        <taxon>Mucoromycetes</taxon>
        <taxon>Mucorales</taxon>
        <taxon>Mucorineae</taxon>
        <taxon>Mucoraceae</taxon>
        <taxon>Mucor</taxon>
    </lineage>
</organism>
<dbReference type="InterPro" id="IPR011993">
    <property type="entry name" value="PH-like_dom_sf"/>
</dbReference>
<dbReference type="Proteomes" id="UP001473302">
    <property type="component" value="Unassembled WGS sequence"/>
</dbReference>
<dbReference type="SUPFAM" id="SSF103657">
    <property type="entry name" value="BAR/IMD domain-like"/>
    <property type="match status" value="1"/>
</dbReference>
<proteinExistence type="predicted"/>
<evidence type="ECO:0000256" key="4">
    <source>
        <dbReference type="ARBA" id="ARBA00023136"/>
    </source>
</evidence>
<keyword evidence="11" id="KW-1185">Reference proteome</keyword>
<keyword evidence="3 7" id="KW-1133">Transmembrane helix</keyword>
<evidence type="ECO:0000259" key="9">
    <source>
        <dbReference type="PROSITE" id="PS51778"/>
    </source>
</evidence>
<dbReference type="Pfam" id="PF16016">
    <property type="entry name" value="VASt"/>
    <property type="match status" value="1"/>
</dbReference>
<dbReference type="SMART" id="SM00233">
    <property type="entry name" value="PH"/>
    <property type="match status" value="1"/>
</dbReference>